<gene>
    <name evidence="1" type="ORF">H2198_001269</name>
</gene>
<sequence length="505" mass="55636">MHESVYSGSGALALAPVLLGDVATLRLDGSTTWKIGKDAFLAATTDVHKEVKSQGIGKALFSGEDLFVYNVSGQGLLWVSSFGAITRRDIAAGQSHIVDNGHLVAWNCDYKIEKAGGGMFTSMKTGEGAVCRFTGPGTVYIQTRNLEDFAQVIVETAGYPAMVKKGMITLGALGDYRNAIVLCGGCHNHFDRTSKTGRVFLPTHLDWFIEWEERDFANRKQIFEQMGMGSERTYPSGEDYENHLRAIGVLSDPNDGMYRGGFYHSYILEDMFAPYMMAALKQQGMTVPGVFSGAPDIKLPEEEWELLHTLQRLYSRKLPELIGSELGPGGTIQGGVSERRLDQQNEATAARGQQGNASMAAKPAAPENQFQGSGLRNASSQDNHTDSAIDVHSRKGRTTKRRQVDGSTIDSDRSESKVENSRYHRRHRKRRRLQDDFAEEELGVDEESWCFGPETSSSDKIGMHIGKGRRVEVPGQMATESTSPLKVGKCTMDNMMGHQFQPCLT</sequence>
<proteinExistence type="predicted"/>
<organism evidence="1 2">
    <name type="scientific">Neophaeococcomyces mojaviensis</name>
    <dbReference type="NCBI Taxonomy" id="3383035"/>
    <lineage>
        <taxon>Eukaryota</taxon>
        <taxon>Fungi</taxon>
        <taxon>Dikarya</taxon>
        <taxon>Ascomycota</taxon>
        <taxon>Pezizomycotina</taxon>
        <taxon>Eurotiomycetes</taxon>
        <taxon>Chaetothyriomycetidae</taxon>
        <taxon>Chaetothyriales</taxon>
        <taxon>Chaetothyriales incertae sedis</taxon>
        <taxon>Neophaeococcomyces</taxon>
    </lineage>
</organism>
<name>A0ACC3AI94_9EURO</name>
<keyword evidence="2" id="KW-1185">Reference proteome</keyword>
<dbReference type="EMBL" id="JAPDRQ010000014">
    <property type="protein sequence ID" value="KAJ9662597.1"/>
    <property type="molecule type" value="Genomic_DNA"/>
</dbReference>
<comment type="caution">
    <text evidence="1">The sequence shown here is derived from an EMBL/GenBank/DDBJ whole genome shotgun (WGS) entry which is preliminary data.</text>
</comment>
<evidence type="ECO:0000313" key="2">
    <source>
        <dbReference type="Proteomes" id="UP001172386"/>
    </source>
</evidence>
<evidence type="ECO:0000313" key="1">
    <source>
        <dbReference type="EMBL" id="KAJ9662597.1"/>
    </source>
</evidence>
<reference evidence="1" key="1">
    <citation type="submission" date="2022-10" db="EMBL/GenBank/DDBJ databases">
        <title>Culturing micro-colonial fungi from biological soil crusts in the Mojave desert and describing Neophaeococcomyces mojavensis, and introducing the new genera and species Taxawa tesnikishii.</title>
        <authorList>
            <person name="Kurbessoian T."/>
            <person name="Stajich J.E."/>
        </authorList>
    </citation>
    <scope>NUCLEOTIDE SEQUENCE</scope>
    <source>
        <strain evidence="1">JES_112</strain>
    </source>
</reference>
<protein>
    <submittedName>
        <fullName evidence="1">Uncharacterized protein</fullName>
    </submittedName>
</protein>
<dbReference type="Proteomes" id="UP001172386">
    <property type="component" value="Unassembled WGS sequence"/>
</dbReference>
<accession>A0ACC3AI94</accession>